<organism evidence="1 2">
    <name type="scientific">Trichostrongylus colubriformis</name>
    <name type="common">Black scour worm</name>
    <dbReference type="NCBI Taxonomy" id="6319"/>
    <lineage>
        <taxon>Eukaryota</taxon>
        <taxon>Metazoa</taxon>
        <taxon>Ecdysozoa</taxon>
        <taxon>Nematoda</taxon>
        <taxon>Chromadorea</taxon>
        <taxon>Rhabditida</taxon>
        <taxon>Rhabditina</taxon>
        <taxon>Rhabditomorpha</taxon>
        <taxon>Strongyloidea</taxon>
        <taxon>Trichostrongylidae</taxon>
        <taxon>Trichostrongylus</taxon>
    </lineage>
</organism>
<dbReference type="AlphaFoldDB" id="A0AAN8FNT9"/>
<gene>
    <name evidence="1" type="ORF">GCK32_020638</name>
</gene>
<comment type="caution">
    <text evidence="1">The sequence shown here is derived from an EMBL/GenBank/DDBJ whole genome shotgun (WGS) entry which is preliminary data.</text>
</comment>
<name>A0AAN8FNT9_TRICO</name>
<proteinExistence type="predicted"/>
<keyword evidence="2" id="KW-1185">Reference proteome</keyword>
<dbReference type="Proteomes" id="UP001331761">
    <property type="component" value="Unassembled WGS sequence"/>
</dbReference>
<accession>A0AAN8FNT9</accession>
<sequence>LQFEVGAQSSSYEHFVVLCSVRCSKMASQLENLR</sequence>
<reference evidence="1 2" key="1">
    <citation type="submission" date="2019-10" db="EMBL/GenBank/DDBJ databases">
        <title>Assembly and Annotation for the nematode Trichostrongylus colubriformis.</title>
        <authorList>
            <person name="Martin J."/>
        </authorList>
    </citation>
    <scope>NUCLEOTIDE SEQUENCE [LARGE SCALE GENOMIC DNA]</scope>
    <source>
        <strain evidence="1">G859</strain>
        <tissue evidence="1">Whole worm</tissue>
    </source>
</reference>
<evidence type="ECO:0000313" key="1">
    <source>
        <dbReference type="EMBL" id="KAK5979580.1"/>
    </source>
</evidence>
<dbReference type="EMBL" id="WIXE01008229">
    <property type="protein sequence ID" value="KAK5979580.1"/>
    <property type="molecule type" value="Genomic_DNA"/>
</dbReference>
<evidence type="ECO:0000313" key="2">
    <source>
        <dbReference type="Proteomes" id="UP001331761"/>
    </source>
</evidence>
<protein>
    <submittedName>
        <fullName evidence="1">Uncharacterized protein</fullName>
    </submittedName>
</protein>
<feature type="non-terminal residue" evidence="1">
    <location>
        <position position="1"/>
    </location>
</feature>